<name>A0A6G1Q0F7_CHAAH</name>
<reference evidence="2" key="2">
    <citation type="submission" date="2019-02" db="EMBL/GenBank/DDBJ databases">
        <title>Opniocepnalus argus Var Kimnra genome.</title>
        <authorList>
            <person name="Zhou C."/>
            <person name="Xiao S."/>
        </authorList>
    </citation>
    <scope>NUCLEOTIDE SEQUENCE [LARGE SCALE GENOMIC DNA]</scope>
</reference>
<protein>
    <submittedName>
        <fullName evidence="1">Uncharacterized protein</fullName>
    </submittedName>
</protein>
<gene>
    <name evidence="1" type="ORF">EXN66_Car011756</name>
</gene>
<accession>A0A6G1Q0F7</accession>
<dbReference type="EMBL" id="CM015722">
    <property type="protein sequence ID" value="KAF3696080.1"/>
    <property type="molecule type" value="Genomic_DNA"/>
</dbReference>
<dbReference type="Proteomes" id="UP000503349">
    <property type="component" value="Chromosome 11"/>
</dbReference>
<evidence type="ECO:0000313" key="2">
    <source>
        <dbReference type="Proteomes" id="UP000503349"/>
    </source>
</evidence>
<organism evidence="1 2">
    <name type="scientific">Channa argus</name>
    <name type="common">Northern snakehead</name>
    <name type="synonym">Ophicephalus argus</name>
    <dbReference type="NCBI Taxonomy" id="215402"/>
    <lineage>
        <taxon>Eukaryota</taxon>
        <taxon>Metazoa</taxon>
        <taxon>Chordata</taxon>
        <taxon>Craniata</taxon>
        <taxon>Vertebrata</taxon>
        <taxon>Euteleostomi</taxon>
        <taxon>Actinopterygii</taxon>
        <taxon>Neopterygii</taxon>
        <taxon>Teleostei</taxon>
        <taxon>Neoteleostei</taxon>
        <taxon>Acanthomorphata</taxon>
        <taxon>Anabantaria</taxon>
        <taxon>Anabantiformes</taxon>
        <taxon>Channoidei</taxon>
        <taxon>Channidae</taxon>
        <taxon>Channa</taxon>
    </lineage>
</organism>
<dbReference type="AlphaFoldDB" id="A0A6G1Q0F7"/>
<sequence>MFLVIFVFLMKSPDVPNGADVCNISLKQMYRDTIKTRDTRLYLIILVKLVYEYPALLLET</sequence>
<reference evidence="1 2" key="1">
    <citation type="submission" date="2019-02" db="EMBL/GenBank/DDBJ databases">
        <title>Opniocepnalus argus genome.</title>
        <authorList>
            <person name="Zhou C."/>
            <person name="Xiao S."/>
        </authorList>
    </citation>
    <scope>NUCLEOTIDE SEQUENCE [LARGE SCALE GENOMIC DNA]</scope>
    <source>
        <strain evidence="1">OARG1902GOOAL</strain>
        <tissue evidence="1">Muscle</tissue>
    </source>
</reference>
<evidence type="ECO:0000313" key="1">
    <source>
        <dbReference type="EMBL" id="KAF3696080.1"/>
    </source>
</evidence>
<keyword evidence="2" id="KW-1185">Reference proteome</keyword>
<proteinExistence type="predicted"/>